<proteinExistence type="predicted"/>
<dbReference type="AlphaFoldDB" id="S4NSB2"/>
<protein>
    <recommendedName>
        <fullName evidence="3">Secreted protein</fullName>
    </recommendedName>
</protein>
<accession>S4NSB2</accession>
<reference evidence="2" key="1">
    <citation type="journal article" date="2013" name="BMC Genomics">
        <title>Unscrambling butterfly oogenesis.</title>
        <authorList>
            <person name="Carter J.M."/>
            <person name="Baker S.C."/>
            <person name="Pink R."/>
            <person name="Carter D.R."/>
            <person name="Collins A."/>
            <person name="Tomlin J."/>
            <person name="Gibbs M."/>
            <person name="Breuker C.J."/>
        </authorList>
    </citation>
    <scope>NUCLEOTIDE SEQUENCE</scope>
    <source>
        <tissue evidence="2">Ovary</tissue>
    </source>
</reference>
<feature type="signal peptide" evidence="1">
    <location>
        <begin position="1"/>
        <end position="19"/>
    </location>
</feature>
<evidence type="ECO:0008006" key="3">
    <source>
        <dbReference type="Google" id="ProtNLM"/>
    </source>
</evidence>
<feature type="chain" id="PRO_5004522234" description="Secreted protein" evidence="1">
    <location>
        <begin position="20"/>
        <end position="72"/>
    </location>
</feature>
<organism evidence="2">
    <name type="scientific">Pararge aegeria</name>
    <name type="common">speckled wood butterfly</name>
    <dbReference type="NCBI Taxonomy" id="116150"/>
    <lineage>
        <taxon>Eukaryota</taxon>
        <taxon>Metazoa</taxon>
        <taxon>Ecdysozoa</taxon>
        <taxon>Arthropoda</taxon>
        <taxon>Hexapoda</taxon>
        <taxon>Insecta</taxon>
        <taxon>Pterygota</taxon>
        <taxon>Neoptera</taxon>
        <taxon>Endopterygota</taxon>
        <taxon>Lepidoptera</taxon>
        <taxon>Glossata</taxon>
        <taxon>Ditrysia</taxon>
        <taxon>Papilionoidea</taxon>
        <taxon>Nymphalidae</taxon>
        <taxon>Satyrinae</taxon>
        <taxon>Satyrini</taxon>
        <taxon>Parargina</taxon>
        <taxon>Pararge</taxon>
    </lineage>
</organism>
<sequence length="72" mass="8432">MCAMKHFLITNLLCRLAELGWRHFFNKCKISWFFLMLRSNGVTDCHVFLLDNIAFLLHPGNPPNVTTRLQLL</sequence>
<keyword evidence="1" id="KW-0732">Signal</keyword>
<evidence type="ECO:0000256" key="1">
    <source>
        <dbReference type="SAM" id="SignalP"/>
    </source>
</evidence>
<evidence type="ECO:0000313" key="2">
    <source>
        <dbReference type="EMBL" id="JAA79969.1"/>
    </source>
</evidence>
<name>S4NSB2_9NEOP</name>
<dbReference type="EMBL" id="GAIX01012591">
    <property type="protein sequence ID" value="JAA79969.1"/>
    <property type="molecule type" value="Transcribed_RNA"/>
</dbReference>
<reference evidence="2" key="2">
    <citation type="submission" date="2013-05" db="EMBL/GenBank/DDBJ databases">
        <authorList>
            <person name="Carter J.-M."/>
            <person name="Baker S.C."/>
            <person name="Pink R."/>
            <person name="Carter D.R.F."/>
            <person name="Collins A."/>
            <person name="Tomlin J."/>
            <person name="Gibbs M."/>
            <person name="Breuker C.J."/>
        </authorList>
    </citation>
    <scope>NUCLEOTIDE SEQUENCE</scope>
    <source>
        <tissue evidence="2">Ovary</tissue>
    </source>
</reference>